<evidence type="ECO:0000259" key="1">
    <source>
        <dbReference type="PROSITE" id="PS50943"/>
    </source>
</evidence>
<dbReference type="InterPro" id="IPR043917">
    <property type="entry name" value="DUF5753"/>
</dbReference>
<dbReference type="Pfam" id="PF13560">
    <property type="entry name" value="HTH_31"/>
    <property type="match status" value="1"/>
</dbReference>
<proteinExistence type="predicted"/>
<dbReference type="Gene3D" id="1.10.260.40">
    <property type="entry name" value="lambda repressor-like DNA-binding domains"/>
    <property type="match status" value="1"/>
</dbReference>
<name>A0ABW0Z7C1_9ACTN</name>
<dbReference type="PROSITE" id="PS50943">
    <property type="entry name" value="HTH_CROC1"/>
    <property type="match status" value="1"/>
</dbReference>
<dbReference type="InterPro" id="IPR001387">
    <property type="entry name" value="Cro/C1-type_HTH"/>
</dbReference>
<dbReference type="Proteomes" id="UP001596083">
    <property type="component" value="Unassembled WGS sequence"/>
</dbReference>
<evidence type="ECO:0000313" key="2">
    <source>
        <dbReference type="EMBL" id="MFC5723394.1"/>
    </source>
</evidence>
<sequence length="282" mass="31808">MPAQKPFRTYEQRVAELAAAICEHRLRKEWSQARLGKEVALTKYAISHFESGRHVPRRDVARRIDEALDAGGSIWMLRDELDDSPDAERVRRYARLEKQASTIRLITGFVPALLETDEHTRLALESGLPVWGGELEDKVKYRAARREAFRAPDAPTLRVVLGEAALHIVTGGSGVMRRQLLHLLERSHQANVDLRVLPFRGSGFFADVGTVTLWERPKGRDVAYRIGARSGTYLTRQADVDDFGRLYDHMRGVALNQEASRDLIRTVLEESYPCLLSAPTGP</sequence>
<organism evidence="2 3">
    <name type="scientific">Streptomyces gamaensis</name>
    <dbReference type="NCBI Taxonomy" id="1763542"/>
    <lineage>
        <taxon>Bacteria</taxon>
        <taxon>Bacillati</taxon>
        <taxon>Actinomycetota</taxon>
        <taxon>Actinomycetes</taxon>
        <taxon>Kitasatosporales</taxon>
        <taxon>Streptomycetaceae</taxon>
        <taxon>Streptomyces</taxon>
    </lineage>
</organism>
<dbReference type="Pfam" id="PF19054">
    <property type="entry name" value="DUF5753"/>
    <property type="match status" value="1"/>
</dbReference>
<accession>A0ABW0Z7C1</accession>
<keyword evidence="3" id="KW-1185">Reference proteome</keyword>
<dbReference type="InterPro" id="IPR010982">
    <property type="entry name" value="Lambda_DNA-bd_dom_sf"/>
</dbReference>
<dbReference type="SMART" id="SM00530">
    <property type="entry name" value="HTH_XRE"/>
    <property type="match status" value="1"/>
</dbReference>
<dbReference type="SUPFAM" id="SSF47413">
    <property type="entry name" value="lambda repressor-like DNA-binding domains"/>
    <property type="match status" value="1"/>
</dbReference>
<reference evidence="3" key="1">
    <citation type="journal article" date="2019" name="Int. J. Syst. Evol. Microbiol.">
        <title>The Global Catalogue of Microorganisms (GCM) 10K type strain sequencing project: providing services to taxonomists for standard genome sequencing and annotation.</title>
        <authorList>
            <consortium name="The Broad Institute Genomics Platform"/>
            <consortium name="The Broad Institute Genome Sequencing Center for Infectious Disease"/>
            <person name="Wu L."/>
            <person name="Ma J."/>
        </authorList>
    </citation>
    <scope>NUCLEOTIDE SEQUENCE [LARGE SCALE GENOMIC DNA]</scope>
    <source>
        <strain evidence="3">CGMCC 4.7304</strain>
    </source>
</reference>
<evidence type="ECO:0000313" key="3">
    <source>
        <dbReference type="Proteomes" id="UP001596083"/>
    </source>
</evidence>
<dbReference type="CDD" id="cd00093">
    <property type="entry name" value="HTH_XRE"/>
    <property type="match status" value="1"/>
</dbReference>
<feature type="domain" description="HTH cro/C1-type" evidence="1">
    <location>
        <begin position="25"/>
        <end position="81"/>
    </location>
</feature>
<protein>
    <submittedName>
        <fullName evidence="2">Scr1 family TA system antitoxin-like transcriptional regulator</fullName>
    </submittedName>
</protein>
<dbReference type="EMBL" id="JBHSPB010000017">
    <property type="protein sequence ID" value="MFC5723394.1"/>
    <property type="molecule type" value="Genomic_DNA"/>
</dbReference>
<gene>
    <name evidence="2" type="ORF">ACFP1Z_24840</name>
</gene>
<comment type="caution">
    <text evidence="2">The sequence shown here is derived from an EMBL/GenBank/DDBJ whole genome shotgun (WGS) entry which is preliminary data.</text>
</comment>